<dbReference type="NCBIfam" id="TIGR01003">
    <property type="entry name" value="PTS_HPr_family"/>
    <property type="match status" value="1"/>
</dbReference>
<evidence type="ECO:0000259" key="5">
    <source>
        <dbReference type="PROSITE" id="PS51350"/>
    </source>
</evidence>
<dbReference type="AlphaFoldDB" id="A0A2J0KTY1"/>
<evidence type="ECO:0000256" key="1">
    <source>
        <dbReference type="ARBA" id="ARBA00004496"/>
    </source>
</evidence>
<dbReference type="PROSITE" id="PS51350">
    <property type="entry name" value="PTS_HPR_DOM"/>
    <property type="match status" value="1"/>
</dbReference>
<dbReference type="GO" id="GO:0009401">
    <property type="term" value="P:phosphoenolpyruvate-dependent sugar phosphotransferase system"/>
    <property type="evidence" value="ECO:0007669"/>
    <property type="project" value="UniProtKB-KW"/>
</dbReference>
<dbReference type="PANTHER" id="PTHR33705:SF2">
    <property type="entry name" value="PHOSPHOCARRIER PROTEIN NPR"/>
    <property type="match status" value="1"/>
</dbReference>
<dbReference type="InterPro" id="IPR001020">
    <property type="entry name" value="PTS_HPr_His_P_site"/>
</dbReference>
<protein>
    <submittedName>
        <fullName evidence="6">HPr family phosphocarrier protein</fullName>
    </submittedName>
</protein>
<dbReference type="SUPFAM" id="SSF55594">
    <property type="entry name" value="HPr-like"/>
    <property type="match status" value="1"/>
</dbReference>
<dbReference type="InterPro" id="IPR035895">
    <property type="entry name" value="HPr-like_sf"/>
</dbReference>
<dbReference type="PROSITE" id="PS00369">
    <property type="entry name" value="PTS_HPR_HIS"/>
    <property type="match status" value="1"/>
</dbReference>
<dbReference type="GO" id="GO:0005737">
    <property type="term" value="C:cytoplasm"/>
    <property type="evidence" value="ECO:0007669"/>
    <property type="project" value="UniProtKB-SubCell"/>
</dbReference>
<keyword evidence="4" id="KW-0598">Phosphotransferase system</keyword>
<comment type="caution">
    <text evidence="6">The sequence shown here is derived from an EMBL/GenBank/DDBJ whole genome shotgun (WGS) entry which is preliminary data.</text>
</comment>
<comment type="subcellular location">
    <subcellularLocation>
        <location evidence="1">Cytoplasm</location>
    </subcellularLocation>
</comment>
<proteinExistence type="inferred from homology"/>
<evidence type="ECO:0000256" key="3">
    <source>
        <dbReference type="ARBA" id="ARBA00022490"/>
    </source>
</evidence>
<dbReference type="InterPro" id="IPR050399">
    <property type="entry name" value="HPr"/>
</dbReference>
<evidence type="ECO:0000313" key="6">
    <source>
        <dbReference type="EMBL" id="PIU40784.1"/>
    </source>
</evidence>
<dbReference type="InterPro" id="IPR000032">
    <property type="entry name" value="HPr-like"/>
</dbReference>
<reference evidence="6 7" key="1">
    <citation type="submission" date="2017-09" db="EMBL/GenBank/DDBJ databases">
        <title>Depth-based differentiation of microbial function through sediment-hosted aquifers and enrichment of novel symbionts in the deep terrestrial subsurface.</title>
        <authorList>
            <person name="Probst A.J."/>
            <person name="Ladd B."/>
            <person name="Jarett J.K."/>
            <person name="Geller-Mcgrath D.E."/>
            <person name="Sieber C.M."/>
            <person name="Emerson J.B."/>
            <person name="Anantharaman K."/>
            <person name="Thomas B.C."/>
            <person name="Malmstrom R."/>
            <person name="Stieglmeier M."/>
            <person name="Klingl A."/>
            <person name="Woyke T."/>
            <person name="Ryan C.M."/>
            <person name="Banfield J.F."/>
        </authorList>
    </citation>
    <scope>NUCLEOTIDE SEQUENCE [LARGE SCALE GENOMIC DNA]</scope>
    <source>
        <strain evidence="6">CG07_land_8_20_14_0_80_42_15</strain>
    </source>
</reference>
<comment type="similarity">
    <text evidence="2">Belongs to the HPr family.</text>
</comment>
<dbReference type="PANTHER" id="PTHR33705">
    <property type="entry name" value="PHOSPHOCARRIER PROTEIN HPR"/>
    <property type="match status" value="1"/>
</dbReference>
<dbReference type="CDD" id="cd00367">
    <property type="entry name" value="PTS-HPr_like"/>
    <property type="match status" value="1"/>
</dbReference>
<dbReference type="EMBL" id="PEWV01000079">
    <property type="protein sequence ID" value="PIU40784.1"/>
    <property type="molecule type" value="Genomic_DNA"/>
</dbReference>
<feature type="domain" description="HPr" evidence="5">
    <location>
        <begin position="1"/>
        <end position="88"/>
    </location>
</feature>
<gene>
    <name evidence="6" type="ORF">COS99_08865</name>
</gene>
<evidence type="ECO:0000256" key="2">
    <source>
        <dbReference type="ARBA" id="ARBA00010736"/>
    </source>
</evidence>
<organism evidence="6 7">
    <name type="scientific">Candidatus Aquitaenariimonas noxiae</name>
    <dbReference type="NCBI Taxonomy" id="1974741"/>
    <lineage>
        <taxon>Bacteria</taxon>
        <taxon>Pseudomonadati</taxon>
        <taxon>Candidatus Omnitrophota</taxon>
        <taxon>Candidatus Aquitaenariimonas</taxon>
    </lineage>
</organism>
<keyword evidence="3" id="KW-0963">Cytoplasm</keyword>
<dbReference type="Proteomes" id="UP000230052">
    <property type="component" value="Unassembled WGS sequence"/>
</dbReference>
<accession>A0A2J0KTY1</accession>
<dbReference type="PRINTS" id="PR00107">
    <property type="entry name" value="PHOSPHOCPHPR"/>
</dbReference>
<dbReference type="Pfam" id="PF00381">
    <property type="entry name" value="PTS-HPr"/>
    <property type="match status" value="1"/>
</dbReference>
<name>A0A2J0KTY1_9BACT</name>
<dbReference type="Gene3D" id="3.30.1340.10">
    <property type="entry name" value="HPr-like"/>
    <property type="match status" value="1"/>
</dbReference>
<evidence type="ECO:0000313" key="7">
    <source>
        <dbReference type="Proteomes" id="UP000230052"/>
    </source>
</evidence>
<sequence length="95" mass="10273">MIERKITIKNKQGLHARPAALFVQMANKFTSNITVQKGKQQVNGKSIMGIMMLAAGKGSIIIIKADGEDAEKALVELEDLLSGKIDELGTPKPQI</sequence>
<evidence type="ECO:0000256" key="4">
    <source>
        <dbReference type="ARBA" id="ARBA00022683"/>
    </source>
</evidence>